<name>A0A6I6HGA0_VARPD</name>
<evidence type="ECO:0000256" key="1">
    <source>
        <dbReference type="ARBA" id="ARBA00022801"/>
    </source>
</evidence>
<dbReference type="EMBL" id="CP046622">
    <property type="protein sequence ID" value="QGW80905.1"/>
    <property type="molecule type" value="Genomic_DNA"/>
</dbReference>
<feature type="active site" description="Tele-phosphohistidine intermediate" evidence="2">
    <location>
        <position position="12"/>
    </location>
</feature>
<dbReference type="Gene3D" id="3.40.50.1240">
    <property type="entry name" value="Phosphoglycerate mutase-like"/>
    <property type="match status" value="1"/>
</dbReference>
<dbReference type="GO" id="GO:0005829">
    <property type="term" value="C:cytosol"/>
    <property type="evidence" value="ECO:0007669"/>
    <property type="project" value="TreeGrafter"/>
</dbReference>
<feature type="binding site" evidence="3">
    <location>
        <position position="61"/>
    </location>
    <ligand>
        <name>substrate</name>
    </ligand>
</feature>
<feature type="active site" description="Proton donor/acceptor" evidence="2">
    <location>
        <position position="85"/>
    </location>
</feature>
<dbReference type="AlphaFoldDB" id="A0A6I6HGA0"/>
<dbReference type="CDD" id="cd07067">
    <property type="entry name" value="HP_PGM_like"/>
    <property type="match status" value="1"/>
</dbReference>
<dbReference type="Proteomes" id="UP000425817">
    <property type="component" value="Chromosome"/>
</dbReference>
<dbReference type="RefSeq" id="WP_157612083.1">
    <property type="nucleotide sequence ID" value="NZ_CP046622.1"/>
</dbReference>
<organism evidence="4 5">
    <name type="scientific">Variovorax paradoxus</name>
    <dbReference type="NCBI Taxonomy" id="34073"/>
    <lineage>
        <taxon>Bacteria</taxon>
        <taxon>Pseudomonadati</taxon>
        <taxon>Pseudomonadota</taxon>
        <taxon>Betaproteobacteria</taxon>
        <taxon>Burkholderiales</taxon>
        <taxon>Comamonadaceae</taxon>
        <taxon>Variovorax</taxon>
    </lineage>
</organism>
<dbReference type="InterPro" id="IPR013078">
    <property type="entry name" value="His_Pase_superF_clade-1"/>
</dbReference>
<dbReference type="GO" id="GO:0045820">
    <property type="term" value="P:negative regulation of glycolytic process"/>
    <property type="evidence" value="ECO:0007669"/>
    <property type="project" value="TreeGrafter"/>
</dbReference>
<dbReference type="GO" id="GO:0043456">
    <property type="term" value="P:regulation of pentose-phosphate shunt"/>
    <property type="evidence" value="ECO:0007669"/>
    <property type="project" value="TreeGrafter"/>
</dbReference>
<dbReference type="InterPro" id="IPR029033">
    <property type="entry name" value="His_PPase_superfam"/>
</dbReference>
<dbReference type="PANTHER" id="PTHR46517">
    <property type="entry name" value="FRUCTOSE-2,6-BISPHOSPHATASE TIGAR"/>
    <property type="match status" value="1"/>
</dbReference>
<dbReference type="SMART" id="SM00855">
    <property type="entry name" value="PGAM"/>
    <property type="match status" value="1"/>
</dbReference>
<evidence type="ECO:0000256" key="2">
    <source>
        <dbReference type="PIRSR" id="PIRSR613078-1"/>
    </source>
</evidence>
<evidence type="ECO:0000313" key="4">
    <source>
        <dbReference type="EMBL" id="QGW80905.1"/>
    </source>
</evidence>
<feature type="binding site" evidence="3">
    <location>
        <begin position="11"/>
        <end position="18"/>
    </location>
    <ligand>
        <name>substrate</name>
    </ligand>
</feature>
<evidence type="ECO:0000313" key="5">
    <source>
        <dbReference type="Proteomes" id="UP000425817"/>
    </source>
</evidence>
<evidence type="ECO:0000256" key="3">
    <source>
        <dbReference type="PIRSR" id="PIRSR613078-2"/>
    </source>
</evidence>
<proteinExistence type="predicted"/>
<dbReference type="OrthoDB" id="9783269at2"/>
<dbReference type="InterPro" id="IPR051695">
    <property type="entry name" value="Phosphoglycerate_Mutase"/>
</dbReference>
<gene>
    <name evidence="4" type="ORF">GOQ09_04605</name>
</gene>
<protein>
    <submittedName>
        <fullName evidence="4">Histidine phosphatase family protein</fullName>
    </submittedName>
</protein>
<dbReference type="PANTHER" id="PTHR46517:SF1">
    <property type="entry name" value="FRUCTOSE-2,6-BISPHOSPHATASE TIGAR"/>
    <property type="match status" value="1"/>
</dbReference>
<dbReference type="Pfam" id="PF00300">
    <property type="entry name" value="His_Phos_1"/>
    <property type="match status" value="1"/>
</dbReference>
<dbReference type="GO" id="GO:0004331">
    <property type="term" value="F:fructose-2,6-bisphosphate 2-phosphatase activity"/>
    <property type="evidence" value="ECO:0007669"/>
    <property type="project" value="TreeGrafter"/>
</dbReference>
<sequence>MEEITRLIAVRHGETAWNVDTRIQGQLDIGLNATGLWQAKRVGQALADEDIGVIYASDLSRAWQTAQEIAKPHGLTVLPEPGLRERAFGRFEGMSFAEIEATLPEQARRWRERDPEFEPEGGESLLVFRDRVTRVASKLAARHPGQLVTLVAHGGVMDVLYRAATRQELQAPRTWQLGNAAINRMLWTAEGFSLVGWSDTAHLAADDDVLDETTT</sequence>
<keyword evidence="1" id="KW-0378">Hydrolase</keyword>
<dbReference type="SUPFAM" id="SSF53254">
    <property type="entry name" value="Phosphoglycerate mutase-like"/>
    <property type="match status" value="1"/>
</dbReference>
<accession>A0A6I6HGA0</accession>
<reference evidence="4 5" key="1">
    <citation type="submission" date="2019-12" db="EMBL/GenBank/DDBJ databases">
        <title>Hybrid Genome Assemblies of two High G+C Isolates from Undergraduate Microbiology Courses.</title>
        <authorList>
            <person name="Ne Ville C.J."/>
            <person name="Enright D."/>
            <person name="Hernandez I."/>
            <person name="Dodsworth J."/>
            <person name="Orwin P.M."/>
        </authorList>
    </citation>
    <scope>NUCLEOTIDE SEQUENCE [LARGE SCALE GENOMIC DNA]</scope>
    <source>
        <strain evidence="4 5">CSUSB</strain>
    </source>
</reference>